<evidence type="ECO:0000256" key="3">
    <source>
        <dbReference type="ARBA" id="ARBA00022989"/>
    </source>
</evidence>
<feature type="transmembrane region" description="Helical" evidence="7">
    <location>
        <begin position="630"/>
        <end position="653"/>
    </location>
</feature>
<evidence type="ECO:0000256" key="2">
    <source>
        <dbReference type="ARBA" id="ARBA00022692"/>
    </source>
</evidence>
<dbReference type="InterPro" id="IPR052081">
    <property type="entry name" value="Dispatched_Hh_regulator"/>
</dbReference>
<evidence type="ECO:0000256" key="1">
    <source>
        <dbReference type="ARBA" id="ARBA00004141"/>
    </source>
</evidence>
<dbReference type="EMBL" id="CAJFDH010000005">
    <property type="protein sequence ID" value="CAD5224616.1"/>
    <property type="molecule type" value="Genomic_DNA"/>
</dbReference>
<evidence type="ECO:0000313" key="10">
    <source>
        <dbReference type="Proteomes" id="UP000614601"/>
    </source>
</evidence>
<reference evidence="9" key="1">
    <citation type="submission" date="2020-09" db="EMBL/GenBank/DDBJ databases">
        <authorList>
            <person name="Kikuchi T."/>
        </authorList>
    </citation>
    <scope>NUCLEOTIDE SEQUENCE</scope>
    <source>
        <strain evidence="9">SH1</strain>
    </source>
</reference>
<evidence type="ECO:0000256" key="5">
    <source>
        <dbReference type="ARBA" id="ARBA00023180"/>
    </source>
</evidence>
<dbReference type="InterPro" id="IPR003392">
    <property type="entry name" value="PTHD_SSD"/>
</dbReference>
<feature type="transmembrane region" description="Helical" evidence="7">
    <location>
        <begin position="526"/>
        <end position="550"/>
    </location>
</feature>
<accession>A0A811L5Y3</accession>
<dbReference type="PANTHER" id="PTHR45951">
    <property type="entry name" value="PROTEIN DISPATCHED-RELATED"/>
    <property type="match status" value="1"/>
</dbReference>
<feature type="transmembrane region" description="Helical" evidence="7">
    <location>
        <begin position="196"/>
        <end position="220"/>
    </location>
</feature>
<dbReference type="AlphaFoldDB" id="A0A811L5Y3"/>
<comment type="caution">
    <text evidence="9">The sequence shown here is derived from an EMBL/GenBank/DDBJ whole genome shotgun (WGS) entry which is preliminary data.</text>
</comment>
<comment type="subcellular location">
    <subcellularLocation>
        <location evidence="1">Membrane</location>
        <topology evidence="1">Multi-pass membrane protein</topology>
    </subcellularLocation>
</comment>
<feature type="domain" description="SSD" evidence="8">
    <location>
        <begin position="493"/>
        <end position="652"/>
    </location>
</feature>
<feature type="transmembrane region" description="Helical" evidence="7">
    <location>
        <begin position="598"/>
        <end position="618"/>
    </location>
</feature>
<dbReference type="Proteomes" id="UP000614601">
    <property type="component" value="Unassembled WGS sequence"/>
</dbReference>
<dbReference type="Pfam" id="PF02460">
    <property type="entry name" value="Patched"/>
    <property type="match status" value="1"/>
</dbReference>
<keyword evidence="4 7" id="KW-0472">Membrane</keyword>
<proteinExistence type="inferred from homology"/>
<feature type="domain" description="SSD" evidence="8">
    <location>
        <begin position="79"/>
        <end position="221"/>
    </location>
</feature>
<dbReference type="GO" id="GO:0007224">
    <property type="term" value="P:smoothened signaling pathway"/>
    <property type="evidence" value="ECO:0007669"/>
    <property type="project" value="TreeGrafter"/>
</dbReference>
<evidence type="ECO:0000313" key="9">
    <source>
        <dbReference type="EMBL" id="CAD5224616.1"/>
    </source>
</evidence>
<dbReference type="OrthoDB" id="193905at2759"/>
<evidence type="ECO:0000256" key="7">
    <source>
        <dbReference type="SAM" id="Phobius"/>
    </source>
</evidence>
<keyword evidence="10" id="KW-1185">Reference proteome</keyword>
<dbReference type="EMBL" id="CAJFCW020000005">
    <property type="protein sequence ID" value="CAG9120024.1"/>
    <property type="molecule type" value="Genomic_DNA"/>
</dbReference>
<feature type="transmembrane region" description="Helical" evidence="7">
    <location>
        <begin position="557"/>
        <end position="578"/>
    </location>
</feature>
<evidence type="ECO:0000259" key="8">
    <source>
        <dbReference type="PROSITE" id="PS50156"/>
    </source>
</evidence>
<feature type="transmembrane region" description="Helical" evidence="7">
    <location>
        <begin position="66"/>
        <end position="85"/>
    </location>
</feature>
<dbReference type="Proteomes" id="UP000783686">
    <property type="component" value="Unassembled WGS sequence"/>
</dbReference>
<evidence type="ECO:0000256" key="4">
    <source>
        <dbReference type="ARBA" id="ARBA00023136"/>
    </source>
</evidence>
<feature type="transmembrane region" description="Helical" evidence="7">
    <location>
        <begin position="123"/>
        <end position="144"/>
    </location>
</feature>
<sequence>MSICNSNIGLQLKNYILEKDLTRDKSPVYVSAILNIPMSNGYDVDYYQDIHTALLDEFNDKITRQISYDCALATVSVLVVLMGVLLYTTNFILTIATFVCMMLSIGFAFFVYIFVCNINFFPFLNLLVIVISIVIGFDDLFLLVNHYRHYKSFYANGEAMINALEHCGKGMFVTSATTAAAFVCNLQSNILILKCFGVFAGLTIIANYIFAVTALPSLILLTDKINCKSQKLIARCMIFNRIRIFFVYHIPNVIYNYRKVIVFLAWLLLIISTLITVKYITLPQNNPMQLLRSDHLFEWFSEYNSDLFDYSYQGNRQMNIYVIWGVKPAQKVPLLDPRKFGEFTTDNTFKIDSLKDLQQFKDTLLYSKAVVNYKSATYDLPLWIEEFTEFVEEKNGTNFVLQDLLEEYVQYTPTFKFPDDYSMSIKDGPLFDHDNNFISYFIILPTHHSLSFSYKDIASFMITVRKLESKLRNKDEYSNPIVSPIPFISKMADLMNVIMVNTMVSVLISVVICMLVIFATTKDVKLAVISIWTIIIVVMGVVAFVLLLGWTINVVEAVIIVITIGLSFDYTLHVAVCFKSTPKYLSIPERISRTLELIFTPIFLSALTSALAGVVLLFSGTQPFYEIGVFLGTMASISFGGAVFGFCACVSYTN</sequence>
<dbReference type="GO" id="GO:0022857">
    <property type="term" value="F:transmembrane transporter activity"/>
    <property type="evidence" value="ECO:0007669"/>
    <property type="project" value="TreeGrafter"/>
</dbReference>
<protein>
    <recommendedName>
        <fullName evidence="8">SSD domain-containing protein</fullName>
    </recommendedName>
</protein>
<keyword evidence="3 7" id="KW-1133">Transmembrane helix</keyword>
<dbReference type="GO" id="GO:0016020">
    <property type="term" value="C:membrane"/>
    <property type="evidence" value="ECO:0007669"/>
    <property type="project" value="UniProtKB-SubCell"/>
</dbReference>
<dbReference type="PROSITE" id="PS50156">
    <property type="entry name" value="SSD"/>
    <property type="match status" value="2"/>
</dbReference>
<name>A0A811L5Y3_9BILA</name>
<dbReference type="InterPro" id="IPR000731">
    <property type="entry name" value="SSD"/>
</dbReference>
<keyword evidence="2 7" id="KW-0812">Transmembrane</keyword>
<dbReference type="SUPFAM" id="SSF82866">
    <property type="entry name" value="Multidrug efflux transporter AcrB transmembrane domain"/>
    <property type="match status" value="2"/>
</dbReference>
<keyword evidence="5" id="KW-0325">Glycoprotein</keyword>
<evidence type="ECO:0000256" key="6">
    <source>
        <dbReference type="ARBA" id="ARBA00038046"/>
    </source>
</evidence>
<organism evidence="9 10">
    <name type="scientific">Bursaphelenchus okinawaensis</name>
    <dbReference type="NCBI Taxonomy" id="465554"/>
    <lineage>
        <taxon>Eukaryota</taxon>
        <taxon>Metazoa</taxon>
        <taxon>Ecdysozoa</taxon>
        <taxon>Nematoda</taxon>
        <taxon>Chromadorea</taxon>
        <taxon>Rhabditida</taxon>
        <taxon>Tylenchina</taxon>
        <taxon>Tylenchomorpha</taxon>
        <taxon>Aphelenchoidea</taxon>
        <taxon>Aphelenchoididae</taxon>
        <taxon>Bursaphelenchus</taxon>
    </lineage>
</organism>
<feature type="transmembrane region" description="Helical" evidence="7">
    <location>
        <begin position="497"/>
        <end position="520"/>
    </location>
</feature>
<dbReference type="Gene3D" id="1.20.1640.10">
    <property type="entry name" value="Multidrug efflux transporter AcrB transmembrane domain"/>
    <property type="match status" value="2"/>
</dbReference>
<gene>
    <name evidence="9" type="ORF">BOKJ2_LOCUS11168</name>
</gene>
<feature type="transmembrane region" description="Helical" evidence="7">
    <location>
        <begin position="91"/>
        <end position="116"/>
    </location>
</feature>
<comment type="similarity">
    <text evidence="6">Belongs to the dispatched family.</text>
</comment>
<feature type="transmembrane region" description="Helical" evidence="7">
    <location>
        <begin position="260"/>
        <end position="282"/>
    </location>
</feature>
<dbReference type="PANTHER" id="PTHR45951:SF3">
    <property type="entry name" value="PROTEIN DISPATCHED"/>
    <property type="match status" value="1"/>
</dbReference>